<feature type="coiled-coil region" evidence="1">
    <location>
        <begin position="89"/>
        <end position="127"/>
    </location>
</feature>
<feature type="region of interest" description="Disordered" evidence="2">
    <location>
        <begin position="55"/>
        <end position="82"/>
    </location>
</feature>
<keyword evidence="3" id="KW-0812">Transmembrane</keyword>
<evidence type="ECO:0000256" key="2">
    <source>
        <dbReference type="SAM" id="MobiDB-lite"/>
    </source>
</evidence>
<reference evidence="5" key="2">
    <citation type="submission" date="2020-09" db="EMBL/GenBank/DDBJ databases">
        <authorList>
            <person name="Sun Q."/>
            <person name="Zhou Y."/>
        </authorList>
    </citation>
    <scope>NUCLEOTIDE SEQUENCE</scope>
    <source>
        <strain evidence="5">CGMCC 1.15762</strain>
    </source>
</reference>
<dbReference type="InterPro" id="IPR027275">
    <property type="entry name" value="PRC-brl_dom"/>
</dbReference>
<accession>A0A8J3EFD9</accession>
<dbReference type="SUPFAM" id="SSF50346">
    <property type="entry name" value="PRC-barrel domain"/>
    <property type="match status" value="1"/>
</dbReference>
<protein>
    <recommendedName>
        <fullName evidence="4">PRC-barrel domain-containing protein</fullName>
    </recommendedName>
</protein>
<evidence type="ECO:0000313" key="6">
    <source>
        <dbReference type="Proteomes" id="UP000617145"/>
    </source>
</evidence>
<evidence type="ECO:0000259" key="4">
    <source>
        <dbReference type="Pfam" id="PF05239"/>
    </source>
</evidence>
<feature type="domain" description="PRC-barrel" evidence="4">
    <location>
        <begin position="216"/>
        <end position="294"/>
    </location>
</feature>
<reference evidence="5" key="1">
    <citation type="journal article" date="2014" name="Int. J. Syst. Evol. Microbiol.">
        <title>Complete genome sequence of Corynebacterium casei LMG S-19264T (=DSM 44701T), isolated from a smear-ripened cheese.</title>
        <authorList>
            <consortium name="US DOE Joint Genome Institute (JGI-PGF)"/>
            <person name="Walter F."/>
            <person name="Albersmeier A."/>
            <person name="Kalinowski J."/>
            <person name="Ruckert C."/>
        </authorList>
    </citation>
    <scope>NUCLEOTIDE SEQUENCE</scope>
    <source>
        <strain evidence="5">CGMCC 1.15762</strain>
    </source>
</reference>
<dbReference type="Gene3D" id="2.30.30.240">
    <property type="entry name" value="PRC-barrel domain"/>
    <property type="match status" value="1"/>
</dbReference>
<sequence length="307" mass="32434">MRNGARFSRVVWADVDNDDTKRRNFTMKRLTMTVAAIALTAGTAGYAQTADENTTMNEADSSVEQNLEQAGENAEQAAENTGEAIEGGAEEAGQEMEQAADEAGQEMEEAGQEMQQAADEAGSEMNETMADTGDLFANDEDGLIRVRDILGGAVYAVNADAGDVEMDDAAAAEGDTTMATEGDAEMAEGDAAMEPTADTEMAQGDSTMAPEGNDEMASGSDMGGYDTVSEDWDNVGSIEDIVLSSDGSLEGVVAEVGGFLDIGDKHIHISLDDVKLMPIDDGTYVIVTNYTKDQMMEMPDVDESFAN</sequence>
<organism evidence="5 6">
    <name type="scientific">Salipiger pallidus</name>
    <dbReference type="NCBI Taxonomy" id="1775170"/>
    <lineage>
        <taxon>Bacteria</taxon>
        <taxon>Pseudomonadati</taxon>
        <taxon>Pseudomonadota</taxon>
        <taxon>Alphaproteobacteria</taxon>
        <taxon>Rhodobacterales</taxon>
        <taxon>Roseobacteraceae</taxon>
        <taxon>Salipiger</taxon>
    </lineage>
</organism>
<evidence type="ECO:0000256" key="1">
    <source>
        <dbReference type="SAM" id="Coils"/>
    </source>
</evidence>
<proteinExistence type="predicted"/>
<dbReference type="EMBL" id="BMJV01000001">
    <property type="protein sequence ID" value="GGG59046.1"/>
    <property type="molecule type" value="Genomic_DNA"/>
</dbReference>
<keyword evidence="6" id="KW-1185">Reference proteome</keyword>
<dbReference type="AlphaFoldDB" id="A0A8J3EFD9"/>
<name>A0A8J3EFD9_9RHOB</name>
<comment type="caution">
    <text evidence="5">The sequence shown here is derived from an EMBL/GenBank/DDBJ whole genome shotgun (WGS) entry which is preliminary data.</text>
</comment>
<dbReference type="Pfam" id="PF05239">
    <property type="entry name" value="PRC"/>
    <property type="match status" value="1"/>
</dbReference>
<keyword evidence="3" id="KW-1133">Transmembrane helix</keyword>
<dbReference type="Gene3D" id="1.20.120.20">
    <property type="entry name" value="Apolipoprotein"/>
    <property type="match status" value="1"/>
</dbReference>
<dbReference type="InterPro" id="IPR011033">
    <property type="entry name" value="PRC_barrel-like_sf"/>
</dbReference>
<keyword evidence="1" id="KW-0175">Coiled coil</keyword>
<evidence type="ECO:0000313" key="5">
    <source>
        <dbReference type="EMBL" id="GGG59046.1"/>
    </source>
</evidence>
<dbReference type="Proteomes" id="UP000617145">
    <property type="component" value="Unassembled WGS sequence"/>
</dbReference>
<gene>
    <name evidence="5" type="ORF">GCM10011415_01080</name>
</gene>
<feature type="compositionally biased region" description="Low complexity" evidence="2">
    <location>
        <begin position="64"/>
        <end position="82"/>
    </location>
</feature>
<feature type="transmembrane region" description="Helical" evidence="3">
    <location>
        <begin position="30"/>
        <end position="47"/>
    </location>
</feature>
<evidence type="ECO:0000256" key="3">
    <source>
        <dbReference type="SAM" id="Phobius"/>
    </source>
</evidence>
<keyword evidence="3" id="KW-0472">Membrane</keyword>